<accession>A0A3S5A791</accession>
<keyword evidence="3" id="KW-1185">Reference proteome</keyword>
<dbReference type="EMBL" id="CAAALY010018732">
    <property type="protein sequence ID" value="VEL13728.1"/>
    <property type="molecule type" value="Genomic_DNA"/>
</dbReference>
<comment type="caution">
    <text evidence="2">The sequence shown here is derived from an EMBL/GenBank/DDBJ whole genome shotgun (WGS) entry which is preliminary data.</text>
</comment>
<sequence>MAHVFLYDWHWDRLAVEASPRCDWRVCCRSGNLSIPTSTYIALSIYLSISLSFFHSIFLPLTSIISLSLSLPLSLSALAKTGEKI</sequence>
<name>A0A3S5A791_9PLAT</name>
<keyword evidence="1" id="KW-0472">Membrane</keyword>
<proteinExistence type="predicted"/>
<organism evidence="2 3">
    <name type="scientific">Protopolystoma xenopodis</name>
    <dbReference type="NCBI Taxonomy" id="117903"/>
    <lineage>
        <taxon>Eukaryota</taxon>
        <taxon>Metazoa</taxon>
        <taxon>Spiralia</taxon>
        <taxon>Lophotrochozoa</taxon>
        <taxon>Platyhelminthes</taxon>
        <taxon>Monogenea</taxon>
        <taxon>Polyopisthocotylea</taxon>
        <taxon>Polystomatidea</taxon>
        <taxon>Polystomatidae</taxon>
        <taxon>Protopolystoma</taxon>
    </lineage>
</organism>
<keyword evidence="1" id="KW-1133">Transmembrane helix</keyword>
<protein>
    <submittedName>
        <fullName evidence="2">Uncharacterized protein</fullName>
    </submittedName>
</protein>
<keyword evidence="1" id="KW-0812">Transmembrane</keyword>
<feature type="transmembrane region" description="Helical" evidence="1">
    <location>
        <begin position="57"/>
        <end position="79"/>
    </location>
</feature>
<reference evidence="2" key="1">
    <citation type="submission" date="2018-11" db="EMBL/GenBank/DDBJ databases">
        <authorList>
            <consortium name="Pathogen Informatics"/>
        </authorList>
    </citation>
    <scope>NUCLEOTIDE SEQUENCE</scope>
</reference>
<evidence type="ECO:0000256" key="1">
    <source>
        <dbReference type="SAM" id="Phobius"/>
    </source>
</evidence>
<dbReference type="Proteomes" id="UP000784294">
    <property type="component" value="Unassembled WGS sequence"/>
</dbReference>
<dbReference type="AlphaFoldDB" id="A0A3S5A791"/>
<gene>
    <name evidence="2" type="ORF">PXEA_LOCUS7168</name>
</gene>
<evidence type="ECO:0000313" key="3">
    <source>
        <dbReference type="Proteomes" id="UP000784294"/>
    </source>
</evidence>
<evidence type="ECO:0000313" key="2">
    <source>
        <dbReference type="EMBL" id="VEL13728.1"/>
    </source>
</evidence>